<reference evidence="1 2" key="1">
    <citation type="journal article" date="2016" name="Nat. Commun.">
        <title>Thousands of microbial genomes shed light on interconnected biogeochemical processes in an aquifer system.</title>
        <authorList>
            <person name="Anantharaman K."/>
            <person name="Brown C.T."/>
            <person name="Hug L.A."/>
            <person name="Sharon I."/>
            <person name="Castelle C.J."/>
            <person name="Probst A.J."/>
            <person name="Thomas B.C."/>
            <person name="Singh A."/>
            <person name="Wilkins M.J."/>
            <person name="Karaoz U."/>
            <person name="Brodie E.L."/>
            <person name="Williams K.H."/>
            <person name="Hubbard S.S."/>
            <person name="Banfield J.F."/>
        </authorList>
    </citation>
    <scope>NUCLEOTIDE SEQUENCE [LARGE SCALE GENOMIC DNA]</scope>
</reference>
<dbReference type="STRING" id="1817821.A2717_03045"/>
<dbReference type="EMBL" id="MFEH01000007">
    <property type="protein sequence ID" value="OGE73563.1"/>
    <property type="molecule type" value="Genomic_DNA"/>
</dbReference>
<sequence length="113" mass="13005">MKPVTRNIVLVIDTTDYEKTVIALEGGGKKHQFQSNNLSEKIIPETKKFLKKNKIEFTDLKQVEVLTGSHFSRTRTTIAVANALIFALGLRQKMFKPHYDRQPNITLPRRPQK</sequence>
<protein>
    <recommendedName>
        <fullName evidence="3">Gcp-like domain-containing protein</fullName>
    </recommendedName>
</protein>
<proteinExistence type="predicted"/>
<comment type="caution">
    <text evidence="1">The sequence shown here is derived from an EMBL/GenBank/DDBJ whole genome shotgun (WGS) entry which is preliminary data.</text>
</comment>
<evidence type="ECO:0000313" key="2">
    <source>
        <dbReference type="Proteomes" id="UP000177610"/>
    </source>
</evidence>
<evidence type="ECO:0008006" key="3">
    <source>
        <dbReference type="Google" id="ProtNLM"/>
    </source>
</evidence>
<gene>
    <name evidence="1" type="ORF">A2717_03045</name>
</gene>
<name>A0A1F5N7K9_9BACT</name>
<dbReference type="AlphaFoldDB" id="A0A1F5N7K9"/>
<dbReference type="Proteomes" id="UP000177610">
    <property type="component" value="Unassembled WGS sequence"/>
</dbReference>
<accession>A0A1F5N7K9</accession>
<evidence type="ECO:0000313" key="1">
    <source>
        <dbReference type="EMBL" id="OGE73563.1"/>
    </source>
</evidence>
<organism evidence="1 2">
    <name type="scientific">Candidatus Doudnabacteria bacterium RIFCSPHIGHO2_01_FULL_41_86</name>
    <dbReference type="NCBI Taxonomy" id="1817821"/>
    <lineage>
        <taxon>Bacteria</taxon>
        <taxon>Candidatus Doudnaibacteriota</taxon>
    </lineage>
</organism>
<dbReference type="Gene3D" id="3.30.420.40">
    <property type="match status" value="1"/>
</dbReference>